<evidence type="ECO:0000256" key="11">
    <source>
        <dbReference type="ARBA" id="ARBA00023316"/>
    </source>
</evidence>
<dbReference type="Gene3D" id="3.80.10.10">
    <property type="entry name" value="Ribonuclease Inhibitor"/>
    <property type="match status" value="2"/>
</dbReference>
<evidence type="ECO:0000259" key="15">
    <source>
        <dbReference type="Pfam" id="PF08263"/>
    </source>
</evidence>
<dbReference type="Pfam" id="PF00560">
    <property type="entry name" value="LRR_1"/>
    <property type="match status" value="2"/>
</dbReference>
<evidence type="ECO:0000256" key="10">
    <source>
        <dbReference type="ARBA" id="ARBA00023278"/>
    </source>
</evidence>
<proteinExistence type="predicted"/>
<evidence type="ECO:0000256" key="5">
    <source>
        <dbReference type="ARBA" id="ARBA00022614"/>
    </source>
</evidence>
<keyword evidence="5" id="KW-0433">Leucine-rich repeat</keyword>
<keyword evidence="11" id="KW-0961">Cell wall biogenesis/degradation</keyword>
<name>A0A022QDT4_ERYGU</name>
<feature type="non-terminal residue" evidence="16">
    <location>
        <position position="390"/>
    </location>
</feature>
<feature type="compositionally biased region" description="Gly residues" evidence="13">
    <location>
        <begin position="376"/>
        <end position="390"/>
    </location>
</feature>
<reference evidence="16 17" key="1">
    <citation type="journal article" date="2013" name="Proc. Natl. Acad. Sci. U.S.A.">
        <title>Fine-scale variation in meiotic recombination in Mimulus inferred from population shotgun sequencing.</title>
        <authorList>
            <person name="Hellsten U."/>
            <person name="Wright K.M."/>
            <person name="Jenkins J."/>
            <person name="Shu S."/>
            <person name="Yuan Y."/>
            <person name="Wessler S.R."/>
            <person name="Schmutz J."/>
            <person name="Willis J.H."/>
            <person name="Rokhsar D.S."/>
        </authorList>
    </citation>
    <scope>NUCLEOTIDE SEQUENCE [LARGE SCALE GENOMIC DNA]</scope>
    <source>
        <strain evidence="17">cv. DUN x IM62</strain>
    </source>
</reference>
<dbReference type="SUPFAM" id="SSF52058">
    <property type="entry name" value="L domain-like"/>
    <property type="match status" value="1"/>
</dbReference>
<keyword evidence="9" id="KW-0325">Glycoprotein</keyword>
<feature type="domain" description="Leucine-rich repeat-containing N-terminal plant-type" evidence="15">
    <location>
        <begin position="54"/>
        <end position="86"/>
    </location>
</feature>
<dbReference type="GO" id="GO:0071555">
    <property type="term" value="P:cell wall organization"/>
    <property type="evidence" value="ECO:0007669"/>
    <property type="project" value="UniProtKB-KW"/>
</dbReference>
<dbReference type="STRING" id="4155.A0A022QDT4"/>
<dbReference type="Proteomes" id="UP000030748">
    <property type="component" value="Unassembled WGS sequence"/>
</dbReference>
<feature type="chain" id="PRO_5001506788" description="Cell wall hydroxyproline-rich glycoprotein" evidence="14">
    <location>
        <begin position="32"/>
        <end position="390"/>
    </location>
</feature>
<evidence type="ECO:0000313" key="17">
    <source>
        <dbReference type="Proteomes" id="UP000030748"/>
    </source>
</evidence>
<evidence type="ECO:0000256" key="13">
    <source>
        <dbReference type="SAM" id="MobiDB-lite"/>
    </source>
</evidence>
<gene>
    <name evidence="16" type="ORF">MIMGU_mgv1a026389mg</name>
</gene>
<evidence type="ECO:0000256" key="7">
    <source>
        <dbReference type="ARBA" id="ARBA00022737"/>
    </source>
</evidence>
<keyword evidence="4" id="KW-0964">Secreted</keyword>
<feature type="signal peptide" evidence="14">
    <location>
        <begin position="1"/>
        <end position="31"/>
    </location>
</feature>
<dbReference type="PANTHER" id="PTHR32093">
    <property type="entry name" value="LEUCINE-RICH REPEAT EXTENSIN-LIKE PROTEIN 3-RELATED"/>
    <property type="match status" value="1"/>
</dbReference>
<dbReference type="GO" id="GO:0016020">
    <property type="term" value="C:membrane"/>
    <property type="evidence" value="ECO:0007669"/>
    <property type="project" value="UniProtKB-SubCell"/>
</dbReference>
<evidence type="ECO:0000256" key="1">
    <source>
        <dbReference type="ARBA" id="ARBA00004191"/>
    </source>
</evidence>
<accession>A0A022QDT4</accession>
<evidence type="ECO:0000256" key="12">
    <source>
        <dbReference type="ARBA" id="ARBA00041871"/>
    </source>
</evidence>
<dbReference type="EMBL" id="KI631864">
    <property type="protein sequence ID" value="EYU25784.1"/>
    <property type="molecule type" value="Genomic_DNA"/>
</dbReference>
<dbReference type="PANTHER" id="PTHR32093:SF115">
    <property type="entry name" value="LEUCINE-RICH REPEAT EXTENSIN-LIKE PROTEIN 2"/>
    <property type="match status" value="1"/>
</dbReference>
<dbReference type="Pfam" id="PF13855">
    <property type="entry name" value="LRR_8"/>
    <property type="match status" value="1"/>
</dbReference>
<protein>
    <recommendedName>
        <fullName evidence="12">Cell wall hydroxyproline-rich glycoprotein</fullName>
    </recommendedName>
</protein>
<keyword evidence="3" id="KW-0134">Cell wall</keyword>
<evidence type="ECO:0000256" key="4">
    <source>
        <dbReference type="ARBA" id="ARBA00022525"/>
    </source>
</evidence>
<keyword evidence="6 14" id="KW-0732">Signal</keyword>
<evidence type="ECO:0000256" key="2">
    <source>
        <dbReference type="ARBA" id="ARBA00004370"/>
    </source>
</evidence>
<evidence type="ECO:0000256" key="14">
    <source>
        <dbReference type="SAM" id="SignalP"/>
    </source>
</evidence>
<evidence type="ECO:0000256" key="9">
    <source>
        <dbReference type="ARBA" id="ARBA00023180"/>
    </source>
</evidence>
<keyword evidence="10" id="KW-0379">Hydroxylation</keyword>
<evidence type="ECO:0000256" key="6">
    <source>
        <dbReference type="ARBA" id="ARBA00022729"/>
    </source>
</evidence>
<evidence type="ECO:0000313" key="16">
    <source>
        <dbReference type="EMBL" id="EYU25784.1"/>
    </source>
</evidence>
<evidence type="ECO:0000256" key="3">
    <source>
        <dbReference type="ARBA" id="ARBA00022512"/>
    </source>
</evidence>
<keyword evidence="17" id="KW-1185">Reference proteome</keyword>
<dbReference type="InterPro" id="IPR032675">
    <property type="entry name" value="LRR_dom_sf"/>
</dbReference>
<dbReference type="InterPro" id="IPR013210">
    <property type="entry name" value="LRR_N_plant-typ"/>
</dbReference>
<keyword evidence="8" id="KW-0472">Membrane</keyword>
<dbReference type="FunFam" id="3.80.10.10:FF:000041">
    <property type="entry name" value="LRR receptor-like serine/threonine-protein kinase ERECTA"/>
    <property type="match status" value="1"/>
</dbReference>
<keyword evidence="7" id="KW-0677">Repeat</keyword>
<dbReference type="FunFam" id="3.80.10.10:FF:000224">
    <property type="entry name" value="Leucine-rich repeat extensin-like protein 1"/>
    <property type="match status" value="1"/>
</dbReference>
<organism evidence="16 17">
    <name type="scientific">Erythranthe guttata</name>
    <name type="common">Yellow monkey flower</name>
    <name type="synonym">Mimulus guttatus</name>
    <dbReference type="NCBI Taxonomy" id="4155"/>
    <lineage>
        <taxon>Eukaryota</taxon>
        <taxon>Viridiplantae</taxon>
        <taxon>Streptophyta</taxon>
        <taxon>Embryophyta</taxon>
        <taxon>Tracheophyta</taxon>
        <taxon>Spermatophyta</taxon>
        <taxon>Magnoliopsida</taxon>
        <taxon>eudicotyledons</taxon>
        <taxon>Gunneridae</taxon>
        <taxon>Pentapetalae</taxon>
        <taxon>asterids</taxon>
        <taxon>lamiids</taxon>
        <taxon>Lamiales</taxon>
        <taxon>Phrymaceae</taxon>
        <taxon>Erythranthe</taxon>
    </lineage>
</organism>
<dbReference type="Pfam" id="PF08263">
    <property type="entry name" value="LRRNT_2"/>
    <property type="match status" value="1"/>
</dbReference>
<dbReference type="InterPro" id="IPR051582">
    <property type="entry name" value="LRR_extensin-like_regulator"/>
</dbReference>
<evidence type="ECO:0000256" key="8">
    <source>
        <dbReference type="ARBA" id="ARBA00023136"/>
    </source>
</evidence>
<dbReference type="InterPro" id="IPR001611">
    <property type="entry name" value="Leu-rich_rpt"/>
</dbReference>
<dbReference type="AlphaFoldDB" id="A0A022QDT4"/>
<feature type="region of interest" description="Disordered" evidence="13">
    <location>
        <begin position="362"/>
        <end position="390"/>
    </location>
</feature>
<comment type="subcellular location">
    <subcellularLocation>
        <location evidence="2">Membrane</location>
    </subcellularLocation>
    <subcellularLocation>
        <location evidence="1">Secreted</location>
        <location evidence="1">Cell wall</location>
    </subcellularLocation>
</comment>
<dbReference type="eggNOG" id="ENOG502QQD2">
    <property type="taxonomic scope" value="Eukaryota"/>
</dbReference>
<sequence length="390" mass="41917">MPPPSRRRFAPTFSFLVLSFLFTSHITIVAAAGAEPDISKLSFENPNLRQAYIALQAWKQSIFSDPFNFTSDWTGSDVCSYGGVFCAPATTNPSVKVVAGIDLNHADIAGFLPEELGLLTDLALFHINSNRFCGIVPRSFKKLKLLFELDLSNNRFVGGFPTVVLSLPSLKFLDLRFNEFEGGVPSQVFDKDLDAIFLNDNRFQFGIPENLGNSPVSVLVLANNNLGGCIPGSIGKMGKTLNELILMNDNLTGCLPPEIGLLRELTVFDVSFNNLQGPLPAAIGSMRSLEQLNVAHNRLTGEVTAAVCQLPRLENFTYSYNYFTKEAAQCGRFGGATVADGEENCIPGKSDQRSVKECSSDAAKPFDCSKSKCAGSSGGGGGGGGFTPNP</sequence>